<keyword evidence="3" id="KW-1185">Reference proteome</keyword>
<organism evidence="2 3">
    <name type="scientific">Sphagnurus paluster</name>
    <dbReference type="NCBI Taxonomy" id="117069"/>
    <lineage>
        <taxon>Eukaryota</taxon>
        <taxon>Fungi</taxon>
        <taxon>Dikarya</taxon>
        <taxon>Basidiomycota</taxon>
        <taxon>Agaricomycotina</taxon>
        <taxon>Agaricomycetes</taxon>
        <taxon>Agaricomycetidae</taxon>
        <taxon>Agaricales</taxon>
        <taxon>Tricholomatineae</taxon>
        <taxon>Lyophyllaceae</taxon>
        <taxon>Sphagnurus</taxon>
    </lineage>
</organism>
<evidence type="ECO:0000256" key="1">
    <source>
        <dbReference type="SAM" id="MobiDB-lite"/>
    </source>
</evidence>
<sequence length="398" mass="43278">MPLSGDMTPHSVMFGVEEKKMQVSGDSKLDTKRRWRWRRRNTEFIPSASPIAVRTTGSLGIHSKKSQSVRLPSSPLWDPPTRPQPATLASFPQHAEGTQLGLVATAESINSAELQAREKPRRQHFHSQSTDKLTRTLGIPSNATNVADTQTQAFDTDTSFKNEDTTKETPKLSRSRRMSLSLSTTLNSLPCLLRSPAQSPKQSRVSLSTLNTDDVHQFGLADDLSDSWGAIRDGSGTSLHSTHSPISPITFKPPTPVAAVPPGRPSAPNLPAGDKVKPDAVTSSSQRTDAALGRSRSLSFVPARIGRLVQLASANAAAQSSSAMPQEEASPSAQQDIPDEAESGLPVKANWLTSPGEEEAKARSFVVRHPEYADEYKSWSGQWNQDPQHVIKMLRSLK</sequence>
<feature type="region of interest" description="Disordered" evidence="1">
    <location>
        <begin position="319"/>
        <end position="344"/>
    </location>
</feature>
<gene>
    <name evidence="2" type="ORF">H0H81_000265</name>
</gene>
<dbReference type="Proteomes" id="UP000717328">
    <property type="component" value="Unassembled WGS sequence"/>
</dbReference>
<proteinExistence type="predicted"/>
<dbReference type="AlphaFoldDB" id="A0A9P7GGJ0"/>
<evidence type="ECO:0000313" key="3">
    <source>
        <dbReference type="Proteomes" id="UP000717328"/>
    </source>
</evidence>
<comment type="caution">
    <text evidence="2">The sequence shown here is derived from an EMBL/GenBank/DDBJ whole genome shotgun (WGS) entry which is preliminary data.</text>
</comment>
<reference evidence="2" key="1">
    <citation type="submission" date="2021-02" db="EMBL/GenBank/DDBJ databases">
        <authorList>
            <person name="Nieuwenhuis M."/>
            <person name="Van De Peppel L.J.J."/>
        </authorList>
    </citation>
    <scope>NUCLEOTIDE SEQUENCE</scope>
    <source>
        <strain evidence="2">D49</strain>
    </source>
</reference>
<dbReference type="OrthoDB" id="3232670at2759"/>
<feature type="region of interest" description="Disordered" evidence="1">
    <location>
        <begin position="60"/>
        <end position="88"/>
    </location>
</feature>
<accession>A0A9P7GGJ0</accession>
<name>A0A9P7GGJ0_9AGAR</name>
<feature type="compositionally biased region" description="Low complexity" evidence="1">
    <location>
        <begin position="147"/>
        <end position="157"/>
    </location>
</feature>
<dbReference type="EMBL" id="JABCKI010000513">
    <property type="protein sequence ID" value="KAG5650222.1"/>
    <property type="molecule type" value="Genomic_DNA"/>
</dbReference>
<feature type="compositionally biased region" description="Basic and acidic residues" evidence="1">
    <location>
        <begin position="158"/>
        <end position="171"/>
    </location>
</feature>
<feature type="region of interest" description="Disordered" evidence="1">
    <location>
        <begin position="115"/>
        <end position="180"/>
    </location>
</feature>
<feature type="region of interest" description="Disordered" evidence="1">
    <location>
        <begin position="235"/>
        <end position="294"/>
    </location>
</feature>
<feature type="compositionally biased region" description="Polar residues" evidence="1">
    <location>
        <begin position="235"/>
        <end position="247"/>
    </location>
</feature>
<reference evidence="2" key="2">
    <citation type="submission" date="2021-10" db="EMBL/GenBank/DDBJ databases">
        <title>Phylogenomics reveals ancestral predisposition of the termite-cultivated fungus Termitomyces towards a domesticated lifestyle.</title>
        <authorList>
            <person name="Auxier B."/>
            <person name="Grum-Grzhimaylo A."/>
            <person name="Cardenas M.E."/>
            <person name="Lodge J.D."/>
            <person name="Laessoe T."/>
            <person name="Pedersen O."/>
            <person name="Smith M.E."/>
            <person name="Kuyper T.W."/>
            <person name="Franco-Molano E.A."/>
            <person name="Baroni T.J."/>
            <person name="Aanen D.K."/>
        </authorList>
    </citation>
    <scope>NUCLEOTIDE SEQUENCE</scope>
    <source>
        <strain evidence="2">D49</strain>
    </source>
</reference>
<protein>
    <submittedName>
        <fullName evidence="2">Uncharacterized protein</fullName>
    </submittedName>
</protein>
<evidence type="ECO:0000313" key="2">
    <source>
        <dbReference type="EMBL" id="KAG5650222.1"/>
    </source>
</evidence>
<feature type="compositionally biased region" description="Low complexity" evidence="1">
    <location>
        <begin position="319"/>
        <end position="333"/>
    </location>
</feature>